<evidence type="ECO:0000313" key="2">
    <source>
        <dbReference type="Proteomes" id="UP000299290"/>
    </source>
</evidence>
<dbReference type="AlphaFoldDB" id="A0A4D4JRQ3"/>
<dbReference type="EMBL" id="BJHV01000001">
    <property type="protein sequence ID" value="GDY39401.1"/>
    <property type="molecule type" value="Genomic_DNA"/>
</dbReference>
<evidence type="ECO:0000313" key="1">
    <source>
        <dbReference type="EMBL" id="GDY39401.1"/>
    </source>
</evidence>
<gene>
    <name evidence="1" type="ORF">SANT12839_002830</name>
</gene>
<name>A0A4D4JRQ3_9ACTN</name>
<accession>A0A4D4JRQ3</accession>
<reference evidence="1 2" key="1">
    <citation type="journal article" date="2020" name="Int. J. Syst. Evol. Microbiol.">
        <title>Reclassification of Streptomyces castelarensis and Streptomyces sporoclivatus as later heterotypic synonyms of Streptomyces antimycoticus.</title>
        <authorList>
            <person name="Komaki H."/>
            <person name="Tamura T."/>
        </authorList>
    </citation>
    <scope>NUCLEOTIDE SEQUENCE [LARGE SCALE GENOMIC DNA]</scope>
    <source>
        <strain evidence="1 2">NBRC 12839</strain>
    </source>
</reference>
<organism evidence="1 2">
    <name type="scientific">Streptomyces antimycoticus</name>
    <dbReference type="NCBI Taxonomy" id="68175"/>
    <lineage>
        <taxon>Bacteria</taxon>
        <taxon>Bacillati</taxon>
        <taxon>Actinomycetota</taxon>
        <taxon>Actinomycetes</taxon>
        <taxon>Kitasatosporales</taxon>
        <taxon>Streptomycetaceae</taxon>
        <taxon>Streptomyces</taxon>
        <taxon>Streptomyces violaceusniger group</taxon>
    </lineage>
</organism>
<proteinExistence type="predicted"/>
<dbReference type="Proteomes" id="UP000299290">
    <property type="component" value="Unassembled WGS sequence"/>
</dbReference>
<comment type="caution">
    <text evidence="1">The sequence shown here is derived from an EMBL/GenBank/DDBJ whole genome shotgun (WGS) entry which is preliminary data.</text>
</comment>
<dbReference type="RefSeq" id="WP_137963670.1">
    <property type="nucleotide sequence ID" value="NZ_BJHV01000001.1"/>
</dbReference>
<keyword evidence="2" id="KW-1185">Reference proteome</keyword>
<sequence length="88" mass="9647">MNTQTSREDNRQWASLGLLFGGDSHEARSANGTFGPIPDKELPLRWDPGAQVDSVLWELRQAGLDRMRIIPARRTAHGGLPVADAALL</sequence>
<protein>
    <submittedName>
        <fullName evidence="1">Uncharacterized protein</fullName>
    </submittedName>
</protein>